<dbReference type="Gene3D" id="3.90.1410.10">
    <property type="entry name" value="set domain protein methyltransferase, domain 1"/>
    <property type="match status" value="2"/>
</dbReference>
<keyword evidence="2" id="KW-0808">Transferase</keyword>
<name>A0A2P5YA86_GOSBA</name>
<gene>
    <name evidence="5" type="ORF">GOBAR_AA08161</name>
</gene>
<dbReference type="SUPFAM" id="SSF81822">
    <property type="entry name" value="RuBisCo LSMT C-terminal, substrate-binding domain"/>
    <property type="match status" value="1"/>
</dbReference>
<feature type="domain" description="Rubisco LSMT substrate-binding" evidence="4">
    <location>
        <begin position="377"/>
        <end position="445"/>
    </location>
</feature>
<dbReference type="PANTHER" id="PTHR13271:SF91">
    <property type="entry name" value="PROTEIN SET DOMAIN GROUP 40"/>
    <property type="match status" value="1"/>
</dbReference>
<evidence type="ECO:0000313" key="6">
    <source>
        <dbReference type="Proteomes" id="UP000239757"/>
    </source>
</evidence>
<dbReference type="InterPro" id="IPR046341">
    <property type="entry name" value="SET_dom_sf"/>
</dbReference>
<dbReference type="GO" id="GO:0016279">
    <property type="term" value="F:protein-lysine N-methyltransferase activity"/>
    <property type="evidence" value="ECO:0007669"/>
    <property type="project" value="TreeGrafter"/>
</dbReference>
<reference evidence="5 6" key="1">
    <citation type="submission" date="2015-01" db="EMBL/GenBank/DDBJ databases">
        <title>Genome of allotetraploid Gossypium barbadense reveals genomic plasticity and fiber elongation in cotton evolution.</title>
        <authorList>
            <person name="Chen X."/>
            <person name="Liu X."/>
            <person name="Zhao B."/>
            <person name="Zheng H."/>
            <person name="Hu Y."/>
            <person name="Lu G."/>
            <person name="Yang C."/>
            <person name="Chen J."/>
            <person name="Shan C."/>
            <person name="Zhang L."/>
            <person name="Zhou Y."/>
            <person name="Wang L."/>
            <person name="Guo W."/>
            <person name="Bai Y."/>
            <person name="Ruan J."/>
            <person name="Shangguan X."/>
            <person name="Mao Y."/>
            <person name="Jiang J."/>
            <person name="Zhu Y."/>
            <person name="Lei J."/>
            <person name="Kang H."/>
            <person name="Chen S."/>
            <person name="He X."/>
            <person name="Wang R."/>
            <person name="Wang Y."/>
            <person name="Chen J."/>
            <person name="Wang L."/>
            <person name="Yu S."/>
            <person name="Wang B."/>
            <person name="Wei J."/>
            <person name="Song S."/>
            <person name="Lu X."/>
            <person name="Gao Z."/>
            <person name="Gu W."/>
            <person name="Deng X."/>
            <person name="Ma D."/>
            <person name="Wang S."/>
            <person name="Liang W."/>
            <person name="Fang L."/>
            <person name="Cai C."/>
            <person name="Zhu X."/>
            <person name="Zhou B."/>
            <person name="Zhang Y."/>
            <person name="Chen Z."/>
            <person name="Xu S."/>
            <person name="Zhu R."/>
            <person name="Wang S."/>
            <person name="Zhang T."/>
            <person name="Zhao G."/>
        </authorList>
    </citation>
    <scope>NUCLEOTIDE SEQUENCE [LARGE SCALE GENOMIC DNA]</scope>
    <source>
        <strain evidence="6">cv. Xinhai21</strain>
        <tissue evidence="5">Leaf</tissue>
    </source>
</reference>
<dbReference type="AlphaFoldDB" id="A0A2P5YA86"/>
<dbReference type="EMBL" id="KZ663474">
    <property type="protein sequence ID" value="PPS12494.1"/>
    <property type="molecule type" value="Genomic_DNA"/>
</dbReference>
<evidence type="ECO:0000256" key="3">
    <source>
        <dbReference type="ARBA" id="ARBA00022691"/>
    </source>
</evidence>
<accession>A0A2P5YA86</accession>
<dbReference type="InterPro" id="IPR050600">
    <property type="entry name" value="SETD3_SETD6_MTase"/>
</dbReference>
<dbReference type="GO" id="GO:0032259">
    <property type="term" value="P:methylation"/>
    <property type="evidence" value="ECO:0007669"/>
    <property type="project" value="UniProtKB-KW"/>
</dbReference>
<evidence type="ECO:0000259" key="4">
    <source>
        <dbReference type="Pfam" id="PF09273"/>
    </source>
</evidence>
<dbReference type="PANTHER" id="PTHR13271">
    <property type="entry name" value="UNCHARACTERIZED PUTATIVE METHYLTRANSFERASE"/>
    <property type="match status" value="1"/>
</dbReference>
<dbReference type="InterPro" id="IPR036464">
    <property type="entry name" value="Rubisco_LSMT_subst-bd_sf"/>
</dbReference>
<organism evidence="5 6">
    <name type="scientific">Gossypium barbadense</name>
    <name type="common">Sea Island cotton</name>
    <name type="synonym">Hibiscus barbadensis</name>
    <dbReference type="NCBI Taxonomy" id="3634"/>
    <lineage>
        <taxon>Eukaryota</taxon>
        <taxon>Viridiplantae</taxon>
        <taxon>Streptophyta</taxon>
        <taxon>Embryophyta</taxon>
        <taxon>Tracheophyta</taxon>
        <taxon>Spermatophyta</taxon>
        <taxon>Magnoliopsida</taxon>
        <taxon>eudicotyledons</taxon>
        <taxon>Gunneridae</taxon>
        <taxon>Pentapetalae</taxon>
        <taxon>rosids</taxon>
        <taxon>malvids</taxon>
        <taxon>Malvales</taxon>
        <taxon>Malvaceae</taxon>
        <taxon>Malvoideae</taxon>
        <taxon>Gossypium</taxon>
    </lineage>
</organism>
<protein>
    <recommendedName>
        <fullName evidence="4">Rubisco LSMT substrate-binding domain-containing protein</fullName>
    </recommendedName>
</protein>
<evidence type="ECO:0000313" key="5">
    <source>
        <dbReference type="EMBL" id="PPS12494.1"/>
    </source>
</evidence>
<evidence type="ECO:0000256" key="2">
    <source>
        <dbReference type="ARBA" id="ARBA00022679"/>
    </source>
</evidence>
<dbReference type="OrthoDB" id="441812at2759"/>
<evidence type="ECO:0000256" key="1">
    <source>
        <dbReference type="ARBA" id="ARBA00022603"/>
    </source>
</evidence>
<dbReference type="CDD" id="cd10527">
    <property type="entry name" value="SET_LSMT"/>
    <property type="match status" value="1"/>
</dbReference>
<dbReference type="SUPFAM" id="SSF82199">
    <property type="entry name" value="SET domain"/>
    <property type="match status" value="1"/>
</dbReference>
<sequence length="533" mass="59732">MVGNGKMNPSSEAEERGMKSLLKWAAKYGIEVSESCSSLGLGHCLGVSWFPGAGGRGVAALRPISKGELLLKVPKSALITTDSLLSRDETLSLALKAHPSHSSTQVDYAIWAAQKAVTKAKYEWEQAFTLMKELKLKPPLLTFRAWIWATGTISSRTLHIPWDEAGSLCPVGDLFNYAAPTEDPDSFENVENWQNEHAKDDLDIHHSQRLTDGGYEEDVAAYCFYAKKNYNVGEQRPTEDPDSFENVENWQNEHAKDDLDIHHSQRLTDGGYEEDVAAYCFYAKKNYNVGEQVPSLAFNPIEALSLLSSSVVVTCAYGTCNSAVLLSYGTYTNLELLEYYGFLLEDNPNEKVFIPLDLDMYSLSCWPKESLYIHQNGRPSFALMCALRLWATPLQQRKSIGHLAYSGCPISKGNEIYVMKWIGKKCDALLKEMPTSVEEDKSLVHLMDKMEEYENLGEWVKKASAVFGGEFGDNNILKAAYGVEGDDELTSLVRTKMLIDRWKLAVQWRLMYKTVVARCISYCTDIVNSLSTQ</sequence>
<dbReference type="Pfam" id="PF09273">
    <property type="entry name" value="Rubis-subs-bind"/>
    <property type="match status" value="1"/>
</dbReference>
<keyword evidence="1" id="KW-0489">Methyltransferase</keyword>
<dbReference type="Proteomes" id="UP000239757">
    <property type="component" value="Unassembled WGS sequence"/>
</dbReference>
<keyword evidence="3" id="KW-0949">S-adenosyl-L-methionine</keyword>
<proteinExistence type="predicted"/>
<dbReference type="InterPro" id="IPR015353">
    <property type="entry name" value="Rubisco_LSMT_subst-bd"/>
</dbReference>
<dbReference type="Gene3D" id="3.90.1420.10">
    <property type="entry name" value="Rubisco LSMT, substrate-binding domain"/>
    <property type="match status" value="1"/>
</dbReference>